<dbReference type="PROSITE" id="PS51257">
    <property type="entry name" value="PROKAR_LIPOPROTEIN"/>
    <property type="match status" value="1"/>
</dbReference>
<name>A0A2Z3GX10_9BACT</name>
<dbReference type="InterPro" id="IPR013784">
    <property type="entry name" value="Carb-bd-like_fold"/>
</dbReference>
<dbReference type="PROSITE" id="PS50853">
    <property type="entry name" value="FN3"/>
    <property type="match status" value="1"/>
</dbReference>
<dbReference type="InterPro" id="IPR011659">
    <property type="entry name" value="WD40"/>
</dbReference>
<dbReference type="SUPFAM" id="SSF49265">
    <property type="entry name" value="Fibronectin type III"/>
    <property type="match status" value="1"/>
</dbReference>
<dbReference type="AlphaFoldDB" id="A0A2Z3GX10"/>
<evidence type="ECO:0000313" key="4">
    <source>
        <dbReference type="EMBL" id="AWM33894.1"/>
    </source>
</evidence>
<proteinExistence type="inferred from homology"/>
<dbReference type="Pfam" id="PF07676">
    <property type="entry name" value="PD40"/>
    <property type="match status" value="1"/>
</dbReference>
<organism evidence="4 5">
    <name type="scientific">Hymenobacter nivis</name>
    <dbReference type="NCBI Taxonomy" id="1850093"/>
    <lineage>
        <taxon>Bacteria</taxon>
        <taxon>Pseudomonadati</taxon>
        <taxon>Bacteroidota</taxon>
        <taxon>Cytophagia</taxon>
        <taxon>Cytophagales</taxon>
        <taxon>Hymenobacteraceae</taxon>
        <taxon>Hymenobacter</taxon>
    </lineage>
</organism>
<feature type="signal peptide" evidence="2">
    <location>
        <begin position="1"/>
        <end position="26"/>
    </location>
</feature>
<dbReference type="PANTHER" id="PTHR36842">
    <property type="entry name" value="PROTEIN TOLB HOMOLOG"/>
    <property type="match status" value="1"/>
</dbReference>
<dbReference type="Gene3D" id="2.60.40.1120">
    <property type="entry name" value="Carboxypeptidase-like, regulatory domain"/>
    <property type="match status" value="1"/>
</dbReference>
<dbReference type="KEGG" id="hnv:DDQ68_14505"/>
<dbReference type="SUPFAM" id="SSF49452">
    <property type="entry name" value="Starch-binding domain-like"/>
    <property type="match status" value="1"/>
</dbReference>
<dbReference type="EMBL" id="CP029145">
    <property type="protein sequence ID" value="AWM33894.1"/>
    <property type="molecule type" value="Genomic_DNA"/>
</dbReference>
<evidence type="ECO:0000256" key="2">
    <source>
        <dbReference type="SAM" id="SignalP"/>
    </source>
</evidence>
<evidence type="ECO:0000259" key="3">
    <source>
        <dbReference type="PROSITE" id="PS50853"/>
    </source>
</evidence>
<dbReference type="InterPro" id="IPR036116">
    <property type="entry name" value="FN3_sf"/>
</dbReference>
<sequence>MRILSFFERGPQVGAFLLSLCLLVLAACEPTQVEPAYFGTLTVTVLDGSTSQPLANVAVSTTPATGSFVTDAKGQVVITSVPTGLVSVAARRATYDATTGSATITNGQPQSVVLLLNKTATTNTPGVAARPTPTVGATGQPADVQLSWRPAAGALKSDSLKYDVVLYESNNLNQRTLLSNARDTTVLAPSLRFNTTYYWQVTVRNPAGVAARGPVWSFQTKALPDNRFLFVRTVNGNADIYSANEAGANLVQLTSSAFVETAPRLSPNLDLVAYASNATGQFQLYTMSRDGSNKRRITTLAAEGYNNPGVGYCWSPDGAQLLYAHYDQLYRVNRDGTGLVQIATAPAGRHFRECDWTAQGGGRIAVQTVGPNVFDSEILLGNTDGSGLVTLVGNLPGRVDSPAFSIDGRTVAYTHDAAGFDDAGGRQLDARIYLQRLDGSAAVDVSGSSTSGSGGGKKLGTNDLYPHYAPDGFRLYFVNTPNDNRSAPDVWVTEPDGRNRTLLFADGNLPDWR</sequence>
<dbReference type="PANTHER" id="PTHR36842:SF1">
    <property type="entry name" value="PROTEIN TOLB"/>
    <property type="match status" value="1"/>
</dbReference>
<dbReference type="OrthoDB" id="9815657at2"/>
<accession>A0A2Z3GX10</accession>
<keyword evidence="5" id="KW-1185">Reference proteome</keyword>
<feature type="domain" description="Fibronectin type-III" evidence="3">
    <location>
        <begin position="130"/>
        <end position="223"/>
    </location>
</feature>
<dbReference type="InterPro" id="IPR003961">
    <property type="entry name" value="FN3_dom"/>
</dbReference>
<evidence type="ECO:0000313" key="5">
    <source>
        <dbReference type="Proteomes" id="UP000245999"/>
    </source>
</evidence>
<dbReference type="RefSeq" id="WP_109656946.1">
    <property type="nucleotide sequence ID" value="NZ_CP029145.1"/>
</dbReference>
<protein>
    <recommendedName>
        <fullName evidence="3">Fibronectin type-III domain-containing protein</fullName>
    </recommendedName>
</protein>
<dbReference type="InterPro" id="IPR011042">
    <property type="entry name" value="6-blade_b-propeller_TolB-like"/>
</dbReference>
<keyword evidence="2" id="KW-0732">Signal</keyword>
<dbReference type="Proteomes" id="UP000245999">
    <property type="component" value="Chromosome"/>
</dbReference>
<dbReference type="GO" id="GO:0030246">
    <property type="term" value="F:carbohydrate binding"/>
    <property type="evidence" value="ECO:0007669"/>
    <property type="project" value="InterPro"/>
</dbReference>
<comment type="similarity">
    <text evidence="1">Belongs to the TolB family.</text>
</comment>
<gene>
    <name evidence="4" type="ORF">DDQ68_14505</name>
</gene>
<feature type="chain" id="PRO_5016255391" description="Fibronectin type-III domain-containing protein" evidence="2">
    <location>
        <begin position="27"/>
        <end position="513"/>
    </location>
</feature>
<evidence type="ECO:0000256" key="1">
    <source>
        <dbReference type="ARBA" id="ARBA00009820"/>
    </source>
</evidence>
<dbReference type="Gene3D" id="2.120.10.30">
    <property type="entry name" value="TolB, C-terminal domain"/>
    <property type="match status" value="2"/>
</dbReference>
<reference evidence="5" key="1">
    <citation type="submission" date="2018-04" db="EMBL/GenBank/DDBJ databases">
        <title>Complete genome of Antarctic heterotrophic bacterium Hymenobacter nivis.</title>
        <authorList>
            <person name="Terashima M."/>
        </authorList>
    </citation>
    <scope>NUCLEOTIDE SEQUENCE [LARGE SCALE GENOMIC DNA]</scope>
    <source>
        <strain evidence="5">NBRC 111535</strain>
    </source>
</reference>
<dbReference type="SUPFAM" id="SSF69304">
    <property type="entry name" value="Tricorn protease N-terminal domain"/>
    <property type="match status" value="1"/>
</dbReference>